<gene>
    <name evidence="2" type="ORF">BT63DRAFT_420113</name>
</gene>
<dbReference type="Pfam" id="PF13091">
    <property type="entry name" value="PLDc_2"/>
    <property type="match status" value="1"/>
</dbReference>
<feature type="domain" description="PLD phosphodiesterase" evidence="1">
    <location>
        <begin position="184"/>
        <end position="211"/>
    </location>
</feature>
<dbReference type="InterPro" id="IPR025202">
    <property type="entry name" value="PLD-like_dom"/>
</dbReference>
<dbReference type="CDD" id="cd00138">
    <property type="entry name" value="PLDc_SF"/>
    <property type="match status" value="1"/>
</dbReference>
<accession>A0A6A6USV9</accession>
<dbReference type="OrthoDB" id="2958217at2759"/>
<dbReference type="PANTHER" id="PTHR21248">
    <property type="entry name" value="CARDIOLIPIN SYNTHASE"/>
    <property type="match status" value="1"/>
</dbReference>
<reference evidence="2" key="1">
    <citation type="journal article" date="2020" name="Stud. Mycol.">
        <title>101 Dothideomycetes genomes: a test case for predicting lifestyles and emergence of pathogens.</title>
        <authorList>
            <person name="Haridas S."/>
            <person name="Albert R."/>
            <person name="Binder M."/>
            <person name="Bloem J."/>
            <person name="Labutti K."/>
            <person name="Salamov A."/>
            <person name="Andreopoulos B."/>
            <person name="Baker S."/>
            <person name="Barry K."/>
            <person name="Bills G."/>
            <person name="Bluhm B."/>
            <person name="Cannon C."/>
            <person name="Castanera R."/>
            <person name="Culley D."/>
            <person name="Daum C."/>
            <person name="Ezra D."/>
            <person name="Gonzalez J."/>
            <person name="Henrissat B."/>
            <person name="Kuo A."/>
            <person name="Liang C."/>
            <person name="Lipzen A."/>
            <person name="Lutzoni F."/>
            <person name="Magnuson J."/>
            <person name="Mondo S."/>
            <person name="Nolan M."/>
            <person name="Ohm R."/>
            <person name="Pangilinan J."/>
            <person name="Park H.-J."/>
            <person name="Ramirez L."/>
            <person name="Alfaro M."/>
            <person name="Sun H."/>
            <person name="Tritt A."/>
            <person name="Yoshinaga Y."/>
            <person name="Zwiers L.-H."/>
            <person name="Turgeon B."/>
            <person name="Goodwin S."/>
            <person name="Spatafora J."/>
            <person name="Crous P."/>
            <person name="Grigoriev I."/>
        </authorList>
    </citation>
    <scope>NUCLEOTIDE SEQUENCE</scope>
    <source>
        <strain evidence="2">CBS 115976</strain>
    </source>
</reference>
<evidence type="ECO:0000313" key="2">
    <source>
        <dbReference type="EMBL" id="KAF2674846.1"/>
    </source>
</evidence>
<feature type="domain" description="PLD phosphodiesterase" evidence="1">
    <location>
        <begin position="419"/>
        <end position="441"/>
    </location>
</feature>
<dbReference type="GO" id="GO:0030572">
    <property type="term" value="F:phosphatidyltransferase activity"/>
    <property type="evidence" value="ECO:0007669"/>
    <property type="project" value="UniProtKB-ARBA"/>
</dbReference>
<dbReference type="AlphaFoldDB" id="A0A6A6USV9"/>
<dbReference type="EMBL" id="MU004230">
    <property type="protein sequence ID" value="KAF2674846.1"/>
    <property type="molecule type" value="Genomic_DNA"/>
</dbReference>
<evidence type="ECO:0000313" key="3">
    <source>
        <dbReference type="Proteomes" id="UP000799302"/>
    </source>
</evidence>
<dbReference type="SUPFAM" id="SSF56024">
    <property type="entry name" value="Phospholipase D/nuclease"/>
    <property type="match status" value="2"/>
</dbReference>
<dbReference type="Proteomes" id="UP000799302">
    <property type="component" value="Unassembled WGS sequence"/>
</dbReference>
<dbReference type="InterPro" id="IPR001736">
    <property type="entry name" value="PLipase_D/transphosphatidylase"/>
</dbReference>
<protein>
    <recommendedName>
        <fullName evidence="1">PLD phosphodiesterase domain-containing protein</fullName>
    </recommendedName>
</protein>
<keyword evidence="3" id="KW-1185">Reference proteome</keyword>
<name>A0A6A6USV9_9PEZI</name>
<dbReference type="GO" id="GO:0032049">
    <property type="term" value="P:cardiolipin biosynthetic process"/>
    <property type="evidence" value="ECO:0007669"/>
    <property type="project" value="UniProtKB-ARBA"/>
</dbReference>
<dbReference type="PROSITE" id="PS50035">
    <property type="entry name" value="PLD"/>
    <property type="match status" value="2"/>
</dbReference>
<dbReference type="Gene3D" id="3.30.870.10">
    <property type="entry name" value="Endonuclease Chain A"/>
    <property type="match status" value="2"/>
</dbReference>
<organism evidence="2 3">
    <name type="scientific">Microthyrium microscopicum</name>
    <dbReference type="NCBI Taxonomy" id="703497"/>
    <lineage>
        <taxon>Eukaryota</taxon>
        <taxon>Fungi</taxon>
        <taxon>Dikarya</taxon>
        <taxon>Ascomycota</taxon>
        <taxon>Pezizomycotina</taxon>
        <taxon>Dothideomycetes</taxon>
        <taxon>Dothideomycetes incertae sedis</taxon>
        <taxon>Microthyriales</taxon>
        <taxon>Microthyriaceae</taxon>
        <taxon>Microthyrium</taxon>
    </lineage>
</organism>
<dbReference type="PANTHER" id="PTHR21248:SF11">
    <property type="entry name" value="PLD PHOSPHODIESTERASE DOMAIN-CONTAINING PROTEIN"/>
    <property type="match status" value="1"/>
</dbReference>
<evidence type="ECO:0000259" key="1">
    <source>
        <dbReference type="PROSITE" id="PS50035"/>
    </source>
</evidence>
<proteinExistence type="predicted"/>
<sequence>MAHLFSRGLPDRLHTPSDALRPTPGNPWDLEHLWILRLRKQAASFSKDSPNYYAHDLEGLQSTARVHAFMTGPGVAIFEQLQASIESAEKELILITCFWAKSPSLELLAQSLQRLSDKTQKSGRPPVKVFIGFSSLSLLQKLFQTSSLGGKLYSSTEWSSELDLPTAARLPGLDITIKSVFVKPFSVMHPKFVIVDRKLAWLPSCNVSWEEWFEGAIVTSGPIVDHFVELWKDFWLQGQAPWPEIETSTAPGFAFTTSISLLATNSPNWDQGEDVEATFLPSPHHASALCLPFWPNTAYQDPPPTPLNAFLQSQIQLAQKSIYIQTPNVTSFTVLHELMSALQNGVNVSITTSARLMILEQLVTAGTTTSRCVNWLTKQHKRLLALPQDPESGTPVGRLQIWYFKKREDQISGEPSQSHIKCTIFDDAIVVLGSQNMDRASWFTSQELGVAFQSKKVVEMVKATLEKGMEGRRSLVYDSGDKN</sequence>